<organism evidence="2 3">
    <name type="scientific">Didymella heteroderae</name>
    <dbReference type="NCBI Taxonomy" id="1769908"/>
    <lineage>
        <taxon>Eukaryota</taxon>
        <taxon>Fungi</taxon>
        <taxon>Dikarya</taxon>
        <taxon>Ascomycota</taxon>
        <taxon>Pezizomycotina</taxon>
        <taxon>Dothideomycetes</taxon>
        <taxon>Pleosporomycetidae</taxon>
        <taxon>Pleosporales</taxon>
        <taxon>Pleosporineae</taxon>
        <taxon>Didymellaceae</taxon>
        <taxon>Didymella</taxon>
    </lineage>
</organism>
<reference evidence="2" key="1">
    <citation type="submission" date="2019-04" db="EMBL/GenBank/DDBJ databases">
        <title>Sequencing of skin fungus with MAO and IRED activity.</title>
        <authorList>
            <person name="Marsaioli A.J."/>
            <person name="Bonatto J.M.C."/>
            <person name="Reis Junior O."/>
        </authorList>
    </citation>
    <scope>NUCLEOTIDE SEQUENCE</scope>
    <source>
        <strain evidence="2">28M1</strain>
    </source>
</reference>
<evidence type="ECO:0000256" key="1">
    <source>
        <dbReference type="SAM" id="MobiDB-lite"/>
    </source>
</evidence>
<evidence type="ECO:0000313" key="3">
    <source>
        <dbReference type="Proteomes" id="UP000758155"/>
    </source>
</evidence>
<feature type="compositionally biased region" description="Basic and acidic residues" evidence="1">
    <location>
        <begin position="411"/>
        <end position="443"/>
    </location>
</feature>
<feature type="compositionally biased region" description="Acidic residues" evidence="1">
    <location>
        <begin position="400"/>
        <end position="410"/>
    </location>
</feature>
<feature type="region of interest" description="Disordered" evidence="1">
    <location>
        <begin position="396"/>
        <end position="454"/>
    </location>
</feature>
<feature type="region of interest" description="Disordered" evidence="1">
    <location>
        <begin position="355"/>
        <end position="383"/>
    </location>
</feature>
<evidence type="ECO:0000313" key="2">
    <source>
        <dbReference type="EMBL" id="KAF3045240.1"/>
    </source>
</evidence>
<dbReference type="EMBL" id="SWKV01000007">
    <property type="protein sequence ID" value="KAF3045240.1"/>
    <property type="molecule type" value="Genomic_DNA"/>
</dbReference>
<dbReference type="AlphaFoldDB" id="A0A9P4WX03"/>
<dbReference type="OrthoDB" id="3779139at2759"/>
<dbReference type="Proteomes" id="UP000758155">
    <property type="component" value="Unassembled WGS sequence"/>
</dbReference>
<name>A0A9P4WX03_9PLEO</name>
<comment type="caution">
    <text evidence="2">The sequence shown here is derived from an EMBL/GenBank/DDBJ whole genome shotgun (WGS) entry which is preliminary data.</text>
</comment>
<sequence length="454" mass="51390">MCRFTRIFWTQCNHYTLSDTPQHTELCDLARGPDEEICQGFDKAPAFCHPLPEDLQELGTQYRDSDRIAQTNCLFTLCDMCKQNPDFTSEPRGTGTEVEKPVEQFDEYTDDDRMDLTKWRDLLLSDTIKAEAVINDLQGLLTNDHETITAAIHRIGDATTQRAFLNPDSPERSVLFERSHLEAARLLVIIENYMVIRMPRKFVNDLIEPKAYEAAINSHADKLMMRLGHPAVPDADTFEHLAIEMPQHVQETIATKENVRRLSIHRHTSAVRTHAYAPRSAFGPGKNTKALTVDLERAWNPPPERRGDLPFLRKTGESVEVVYDVELETFTSPSHMGVGRWGRDQILAQRETLGFNRDGQDEFDVDDDTLVDSPEGPGKPVSSLAVTVSREATFMGMPLEDSDDEVSDADGVDRGQKADRQDAGRQESARTDVDRARTKRDENGWFAKKRKCSA</sequence>
<proteinExistence type="predicted"/>
<accession>A0A9P4WX03</accession>
<protein>
    <submittedName>
        <fullName evidence="2">Uncharacterized protein</fullName>
    </submittedName>
</protein>
<feature type="compositionally biased region" description="Acidic residues" evidence="1">
    <location>
        <begin position="361"/>
        <end position="370"/>
    </location>
</feature>
<gene>
    <name evidence="2" type="ORF">E8E12_010966</name>
</gene>
<keyword evidence="3" id="KW-1185">Reference proteome</keyword>